<sequence length="251" mass="28243">MTKFNAVGLLTTAFLCSPHVLADEWQFMIEPYLMGTNIEGDFGSGRIEQAEIGVDFSDILENLEMAGMIHMEAVSPGNIGLSFDYGFMDLEGSKTFMTGQELVVGTRQAVMETQIFYRNQLQNASIDYIAGVRWWDNDVDVDVDLPNLEQRLSASIEEDWVDFIVGLRWYSHLSDNWTFELYGDIGGLDFASEFTSKVKVGVQYQMTELLTLDVKYVATWVDYKDGTAGEPGYFAYDTVTHGPVLGLVFTF</sequence>
<dbReference type="OrthoDB" id="5725705at2"/>
<evidence type="ECO:0008006" key="4">
    <source>
        <dbReference type="Google" id="ProtNLM"/>
    </source>
</evidence>
<dbReference type="Proteomes" id="UP000307999">
    <property type="component" value="Unassembled WGS sequence"/>
</dbReference>
<comment type="caution">
    <text evidence="2">The sequence shown here is derived from an EMBL/GenBank/DDBJ whole genome shotgun (WGS) entry which is preliminary data.</text>
</comment>
<accession>A0A4U1B1Q6</accession>
<dbReference type="AlphaFoldDB" id="A0A4U1B1Q6"/>
<protein>
    <recommendedName>
        <fullName evidence="4">Outer membrane protein beta-barrel domain-containing protein</fullName>
    </recommendedName>
</protein>
<evidence type="ECO:0000313" key="3">
    <source>
        <dbReference type="Proteomes" id="UP000307999"/>
    </source>
</evidence>
<organism evidence="2 3">
    <name type="scientific">Thalassotalea mangrovi</name>
    <dbReference type="NCBI Taxonomy" id="2572245"/>
    <lineage>
        <taxon>Bacteria</taxon>
        <taxon>Pseudomonadati</taxon>
        <taxon>Pseudomonadota</taxon>
        <taxon>Gammaproteobacteria</taxon>
        <taxon>Alteromonadales</taxon>
        <taxon>Colwelliaceae</taxon>
        <taxon>Thalassotalea</taxon>
    </lineage>
</organism>
<proteinExistence type="predicted"/>
<keyword evidence="1" id="KW-0732">Signal</keyword>
<feature type="chain" id="PRO_5020905402" description="Outer membrane protein beta-barrel domain-containing protein" evidence="1">
    <location>
        <begin position="23"/>
        <end position="251"/>
    </location>
</feature>
<evidence type="ECO:0000256" key="1">
    <source>
        <dbReference type="SAM" id="SignalP"/>
    </source>
</evidence>
<feature type="signal peptide" evidence="1">
    <location>
        <begin position="1"/>
        <end position="22"/>
    </location>
</feature>
<reference evidence="2 3" key="1">
    <citation type="submission" date="2019-04" db="EMBL/GenBank/DDBJ databases">
        <title>Thalassotalea guangxiensis sp. nov., isolated from sediment of the coastal wetland.</title>
        <authorList>
            <person name="Zheng S."/>
            <person name="Zhang D."/>
        </authorList>
    </citation>
    <scope>NUCLEOTIDE SEQUENCE [LARGE SCALE GENOMIC DNA]</scope>
    <source>
        <strain evidence="2 3">ZS-4</strain>
    </source>
</reference>
<name>A0A4U1B1Q6_9GAMM</name>
<gene>
    <name evidence="2" type="ORF">E8M12_15335</name>
</gene>
<evidence type="ECO:0000313" key="2">
    <source>
        <dbReference type="EMBL" id="TKB43377.1"/>
    </source>
</evidence>
<keyword evidence="3" id="KW-1185">Reference proteome</keyword>
<dbReference type="EMBL" id="SWDB01000039">
    <property type="protein sequence ID" value="TKB43377.1"/>
    <property type="molecule type" value="Genomic_DNA"/>
</dbReference>